<dbReference type="AlphaFoldDB" id="A0A132NR52"/>
<feature type="chain" id="PRO_5007799979" evidence="2">
    <location>
        <begin position="18"/>
        <end position="493"/>
    </location>
</feature>
<dbReference type="EMBL" id="JXTI01000131">
    <property type="protein sequence ID" value="KWX12192.1"/>
    <property type="molecule type" value="Genomic_DNA"/>
</dbReference>
<reference evidence="3 4" key="1">
    <citation type="journal article" date="2015" name="Mol. Biochem. Parasitol.">
        <title>Identification of polymorphic genes for use in assemblage B genotyping assays through comparative genomics of multiple assemblage B Giardia duodenalis isolates.</title>
        <authorList>
            <person name="Wielinga C."/>
            <person name="Thompson R.C."/>
            <person name="Monis P."/>
            <person name="Ryan U."/>
        </authorList>
    </citation>
    <scope>NUCLEOTIDE SEQUENCE [LARGE SCALE GENOMIC DNA]</scope>
    <source>
        <strain evidence="3 4">BAH15c1</strain>
    </source>
</reference>
<sequence>MCTLVLLLSLSLPLLTAQKWPHAASPGTYFLDLHGVTTGDFLVPELVSFAKSYEPTLTPLQKDSLATNLLLYHPNLYFLARTIATQNGIGIHDVMYYSLVVELLQDDFLVGVRGSDGLGGYLALSQSLGQVCNSSSNPLCVDFNKDGGADKMSHWRSDIAKYFREATFVSTRTGQVLSLASYMHGTLNTQMLALKDCVCARVLANTSITPYLSDFTTLDKFINFTHNQFTFINGKKIPLAWRLTELLLQQDSRVAYLEGHFYSIDKAYVQSQLLSSHLLSLKDNALPYYLASLTSVHGGFSGVLAGVWIPSVDYYSKSFSSTSHSYYFYQAGCTNSTIEKCRTINLAMKNKLLELEDASTLIEFSNAMRTFPVRTIRTYAITTSLVGDMYHYSSQLQKCTEIYDAAKKPVGCTDPPEPTNWFVVIGSLLLIALTITAWVYGIKFSKKFENGVFDDAQKKLSERSQAKEKVLHENREKRRTYKEYIKHMKETSK</sequence>
<dbReference type="OrthoDB" id="10255545at2759"/>
<gene>
    <name evidence="3" type="ORF">QR46_3850</name>
</gene>
<dbReference type="VEuPathDB" id="GiardiaDB:QR46_3850"/>
<feature type="signal peptide" evidence="2">
    <location>
        <begin position="1"/>
        <end position="17"/>
    </location>
</feature>
<keyword evidence="2" id="KW-0732">Signal</keyword>
<name>A0A132NR52_GIAIN</name>
<proteinExistence type="predicted"/>
<evidence type="ECO:0000256" key="2">
    <source>
        <dbReference type="SAM" id="SignalP"/>
    </source>
</evidence>
<protein>
    <submittedName>
        <fullName evidence="3">TMP55</fullName>
    </submittedName>
</protein>
<organism evidence="3 4">
    <name type="scientific">Giardia duodenalis assemblage B</name>
    <dbReference type="NCBI Taxonomy" id="1394984"/>
    <lineage>
        <taxon>Eukaryota</taxon>
        <taxon>Metamonada</taxon>
        <taxon>Diplomonadida</taxon>
        <taxon>Hexamitidae</taxon>
        <taxon>Giardiinae</taxon>
        <taxon>Giardia</taxon>
    </lineage>
</organism>
<evidence type="ECO:0000256" key="1">
    <source>
        <dbReference type="SAM" id="Phobius"/>
    </source>
</evidence>
<comment type="caution">
    <text evidence="3">The sequence shown here is derived from an EMBL/GenBank/DDBJ whole genome shotgun (WGS) entry which is preliminary data.</text>
</comment>
<keyword evidence="1" id="KW-1133">Transmembrane helix</keyword>
<evidence type="ECO:0000313" key="3">
    <source>
        <dbReference type="EMBL" id="KWX12192.1"/>
    </source>
</evidence>
<evidence type="ECO:0000313" key="4">
    <source>
        <dbReference type="Proteomes" id="UP000070089"/>
    </source>
</evidence>
<accession>A0A132NR52</accession>
<keyword evidence="1" id="KW-0472">Membrane</keyword>
<keyword evidence="1" id="KW-0812">Transmembrane</keyword>
<feature type="transmembrane region" description="Helical" evidence="1">
    <location>
        <begin position="421"/>
        <end position="440"/>
    </location>
</feature>
<dbReference type="Proteomes" id="UP000070089">
    <property type="component" value="Unassembled WGS sequence"/>
</dbReference>